<name>A0A3N0BUR8_9SPHI</name>
<gene>
    <name evidence="1" type="primary">mobC</name>
    <name evidence="1" type="ORF">D7004_10780</name>
</gene>
<keyword evidence="2" id="KW-1185">Reference proteome</keyword>
<protein>
    <submittedName>
        <fullName evidence="1">Plasmid mobilization relaxosome protein MobC</fullName>
    </submittedName>
</protein>
<dbReference type="AlphaFoldDB" id="A0A3N0BUR8"/>
<dbReference type="Pfam" id="PF21983">
    <property type="entry name" value="NikA-like"/>
    <property type="match status" value="1"/>
</dbReference>
<sequence>MFLLPQKPFSRGKRTCFPLPMVAESGCRHKDLNKISMEIRPKKKGGRPPKKIKRQSMVRLRLTISERFLLEQKSKRAGMGISDFIRHSVMSAKVATRFGEVEISAHRVLAGMANNLNQLTKKAHQMGLLIMAKRCQDLISEIEDHMKTMNEL</sequence>
<organism evidence="1 2">
    <name type="scientific">Pedobacter jejuensis</name>
    <dbReference type="NCBI Taxonomy" id="1268550"/>
    <lineage>
        <taxon>Bacteria</taxon>
        <taxon>Pseudomonadati</taxon>
        <taxon>Bacteroidota</taxon>
        <taxon>Sphingobacteriia</taxon>
        <taxon>Sphingobacteriales</taxon>
        <taxon>Sphingobacteriaceae</taxon>
        <taxon>Pedobacter</taxon>
    </lineage>
</organism>
<dbReference type="InterPro" id="IPR053842">
    <property type="entry name" value="NikA-like"/>
</dbReference>
<proteinExistence type="predicted"/>
<dbReference type="Proteomes" id="UP000274046">
    <property type="component" value="Unassembled WGS sequence"/>
</dbReference>
<dbReference type="EMBL" id="RBEE01000021">
    <property type="protein sequence ID" value="RNL53038.1"/>
    <property type="molecule type" value="Genomic_DNA"/>
</dbReference>
<evidence type="ECO:0000313" key="1">
    <source>
        <dbReference type="EMBL" id="RNL53038.1"/>
    </source>
</evidence>
<accession>A0A3N0BUR8</accession>
<evidence type="ECO:0000313" key="2">
    <source>
        <dbReference type="Proteomes" id="UP000274046"/>
    </source>
</evidence>
<dbReference type="OrthoDB" id="3268254at2"/>
<reference evidence="1 2" key="1">
    <citation type="submission" date="2018-10" db="EMBL/GenBank/DDBJ databases">
        <title>Genome sequencing of Pedobacter jejuensis TNB23.</title>
        <authorList>
            <person name="Cho Y.-J."/>
            <person name="Cho A."/>
            <person name="Kim O.-S."/>
        </authorList>
    </citation>
    <scope>NUCLEOTIDE SEQUENCE [LARGE SCALE GENOMIC DNA]</scope>
    <source>
        <strain evidence="1 2">TNB23</strain>
    </source>
</reference>
<comment type="caution">
    <text evidence="1">The sequence shown here is derived from an EMBL/GenBank/DDBJ whole genome shotgun (WGS) entry which is preliminary data.</text>
</comment>